<evidence type="ECO:0008006" key="4">
    <source>
        <dbReference type="Google" id="ProtNLM"/>
    </source>
</evidence>
<comment type="caution">
    <text evidence="2">The sequence shown here is derived from an EMBL/GenBank/DDBJ whole genome shotgun (WGS) entry which is preliminary data.</text>
</comment>
<proteinExistence type="predicted"/>
<evidence type="ECO:0000313" key="2">
    <source>
        <dbReference type="EMBL" id="KAF2889520.1"/>
    </source>
</evidence>
<gene>
    <name evidence="2" type="ORF">ILUMI_16653</name>
</gene>
<accession>A0A8K0CLI2</accession>
<dbReference type="OrthoDB" id="7982935at2759"/>
<sequence length="342" mass="38380">MTVKEVGSYDEDSGDEAEADMNHLPGRMLRSKIEMKLSSVRSPAGEDLTENNVQKDVSQTRKSSEKKPLKVSSMSSKKKKKSCTNNKNIIKWSSDLQAYLPNNGRGDTKETISVIENVTIASTEYEIFYSDSVVDLIVEMSNLYALPRRHTLNVTVNEVVCILPFCYLLDLGHLNTYILMFWGIKWDIHNEGVSNTQLPYQEYGLGTAVILLMKSCLPVELAPYNFYNLFTNLTLVNIVDTQGNGATGGIRDNRLAKCPVTEAKLLKAGTRGAFSFKTDTNLTNPSKLSIVRSMYNRHLDGVDRFDENLNSPKVKLRGKKWWFPLFAFGLDATCHNAITKAI</sequence>
<keyword evidence="3" id="KW-1185">Reference proteome</keyword>
<dbReference type="PANTHER" id="PTHR47055:SF3">
    <property type="entry name" value="PHORBOL-ESTER_DAG-TYPE DOMAIN-CONTAINING PROTEIN"/>
    <property type="match status" value="1"/>
</dbReference>
<dbReference type="AlphaFoldDB" id="A0A8K0CLI2"/>
<feature type="compositionally biased region" description="Acidic residues" evidence="1">
    <location>
        <begin position="8"/>
        <end position="19"/>
    </location>
</feature>
<reference evidence="2" key="1">
    <citation type="submission" date="2019-08" db="EMBL/GenBank/DDBJ databases">
        <title>The genome of the North American firefly Photinus pyralis.</title>
        <authorList>
            <consortium name="Photinus pyralis genome working group"/>
            <person name="Fallon T.R."/>
            <person name="Sander Lower S.E."/>
            <person name="Weng J.-K."/>
        </authorList>
    </citation>
    <scope>NUCLEOTIDE SEQUENCE</scope>
    <source>
        <strain evidence="2">TRF0915ILg1</strain>
        <tissue evidence="2">Whole body</tissue>
    </source>
</reference>
<dbReference type="PANTHER" id="PTHR47055">
    <property type="entry name" value="DDE_TNP_1_7 DOMAIN-CONTAINING PROTEIN"/>
    <property type="match status" value="1"/>
</dbReference>
<dbReference type="GO" id="GO:0043565">
    <property type="term" value="F:sequence-specific DNA binding"/>
    <property type="evidence" value="ECO:0007669"/>
    <property type="project" value="TreeGrafter"/>
</dbReference>
<dbReference type="InterPro" id="IPR052638">
    <property type="entry name" value="PiggyBac_TE-derived"/>
</dbReference>
<evidence type="ECO:0000313" key="3">
    <source>
        <dbReference type="Proteomes" id="UP000801492"/>
    </source>
</evidence>
<dbReference type="EMBL" id="VTPC01065808">
    <property type="protein sequence ID" value="KAF2889520.1"/>
    <property type="molecule type" value="Genomic_DNA"/>
</dbReference>
<name>A0A8K0CLI2_IGNLU</name>
<protein>
    <recommendedName>
        <fullName evidence="4">PiggyBac transposable element-derived protein domain-containing protein</fullName>
    </recommendedName>
</protein>
<dbReference type="Proteomes" id="UP000801492">
    <property type="component" value="Unassembled WGS sequence"/>
</dbReference>
<feature type="compositionally biased region" description="Basic and acidic residues" evidence="1">
    <location>
        <begin position="58"/>
        <end position="68"/>
    </location>
</feature>
<feature type="region of interest" description="Disordered" evidence="1">
    <location>
        <begin position="1"/>
        <end position="83"/>
    </location>
</feature>
<organism evidence="2 3">
    <name type="scientific">Ignelater luminosus</name>
    <name type="common">Cucubano</name>
    <name type="synonym">Pyrophorus luminosus</name>
    <dbReference type="NCBI Taxonomy" id="2038154"/>
    <lineage>
        <taxon>Eukaryota</taxon>
        <taxon>Metazoa</taxon>
        <taxon>Ecdysozoa</taxon>
        <taxon>Arthropoda</taxon>
        <taxon>Hexapoda</taxon>
        <taxon>Insecta</taxon>
        <taxon>Pterygota</taxon>
        <taxon>Neoptera</taxon>
        <taxon>Endopterygota</taxon>
        <taxon>Coleoptera</taxon>
        <taxon>Polyphaga</taxon>
        <taxon>Elateriformia</taxon>
        <taxon>Elateroidea</taxon>
        <taxon>Elateridae</taxon>
        <taxon>Agrypninae</taxon>
        <taxon>Pyrophorini</taxon>
        <taxon>Ignelater</taxon>
    </lineage>
</organism>
<evidence type="ECO:0000256" key="1">
    <source>
        <dbReference type="SAM" id="MobiDB-lite"/>
    </source>
</evidence>